<reference evidence="1" key="1">
    <citation type="journal article" date="2022" name="Int. J. Mol. Sci.">
        <title>Draft Genome of Tanacetum Coccineum: Genomic Comparison of Closely Related Tanacetum-Family Plants.</title>
        <authorList>
            <person name="Yamashiro T."/>
            <person name="Shiraishi A."/>
            <person name="Nakayama K."/>
            <person name="Satake H."/>
        </authorList>
    </citation>
    <scope>NUCLEOTIDE SEQUENCE</scope>
</reference>
<proteinExistence type="predicted"/>
<dbReference type="EMBL" id="BQNB010020244">
    <property type="protein sequence ID" value="GJT93871.1"/>
    <property type="molecule type" value="Genomic_DNA"/>
</dbReference>
<reference evidence="1" key="2">
    <citation type="submission" date="2022-01" db="EMBL/GenBank/DDBJ databases">
        <authorList>
            <person name="Yamashiro T."/>
            <person name="Shiraishi A."/>
            <person name="Satake H."/>
            <person name="Nakayama K."/>
        </authorList>
    </citation>
    <scope>NUCLEOTIDE SEQUENCE</scope>
</reference>
<dbReference type="Proteomes" id="UP001151760">
    <property type="component" value="Unassembled WGS sequence"/>
</dbReference>
<keyword evidence="2" id="KW-1185">Reference proteome</keyword>
<name>A0ABQ5I176_9ASTR</name>
<comment type="caution">
    <text evidence="1">The sequence shown here is derived from an EMBL/GenBank/DDBJ whole genome shotgun (WGS) entry which is preliminary data.</text>
</comment>
<dbReference type="PANTHER" id="PTHR11439:SF524">
    <property type="entry name" value="RNA-DIRECTED DNA POLYMERASE, PROTEIN KINASE RLK-PELLE-DLSV FAMILY"/>
    <property type="match status" value="1"/>
</dbReference>
<organism evidence="1 2">
    <name type="scientific">Tanacetum coccineum</name>
    <dbReference type="NCBI Taxonomy" id="301880"/>
    <lineage>
        <taxon>Eukaryota</taxon>
        <taxon>Viridiplantae</taxon>
        <taxon>Streptophyta</taxon>
        <taxon>Embryophyta</taxon>
        <taxon>Tracheophyta</taxon>
        <taxon>Spermatophyta</taxon>
        <taxon>Magnoliopsida</taxon>
        <taxon>eudicotyledons</taxon>
        <taxon>Gunneridae</taxon>
        <taxon>Pentapetalae</taxon>
        <taxon>asterids</taxon>
        <taxon>campanulids</taxon>
        <taxon>Asterales</taxon>
        <taxon>Asteraceae</taxon>
        <taxon>Asteroideae</taxon>
        <taxon>Anthemideae</taxon>
        <taxon>Anthemidinae</taxon>
        <taxon>Tanacetum</taxon>
    </lineage>
</organism>
<accession>A0ABQ5I176</accession>
<dbReference type="PANTHER" id="PTHR11439">
    <property type="entry name" value="GAG-POL-RELATED RETROTRANSPOSON"/>
    <property type="match status" value="1"/>
</dbReference>
<gene>
    <name evidence="1" type="ORF">Tco_1082716</name>
</gene>
<protein>
    <submittedName>
        <fullName evidence="1">Ribonuclease H-like domain-containing protein</fullName>
    </submittedName>
</protein>
<evidence type="ECO:0000313" key="1">
    <source>
        <dbReference type="EMBL" id="GJT93871.1"/>
    </source>
</evidence>
<evidence type="ECO:0000313" key="2">
    <source>
        <dbReference type="Proteomes" id="UP001151760"/>
    </source>
</evidence>
<sequence length="136" mass="15474">MFVCYMHDPSEPHFLALRPILSYVRGTLDLGFQLDATFTGYLVAYLDADWTGCQTTRLAETAWLRNLLRELHTPLLSATLVYCDNGQVRVLRVPSHYQYADIFTKGLSSALFEDFHASLHSFPLKLLGCVMRIVCL</sequence>